<dbReference type="Proteomes" id="UP000256661">
    <property type="component" value="Unassembled WGS sequence"/>
</dbReference>
<evidence type="ECO:0000256" key="3">
    <source>
        <dbReference type="ARBA" id="ARBA00022691"/>
    </source>
</evidence>
<sequence>MSDASPFSVADDPRAAVEELQRGWWRYTAMHAWVELDCSDHLADGPLTAEQLAERCSAHAPTLARLLRVMASLGFVTVDPEAGTYALTEVGEVLRADAPNSMKPSMVVAGDRLSWDAMLRLPEVVRTGRTHIAEEHGSLYRYFAGKPDLEAAFAAFMTSRSRSFATALLETYDFGGRRTLVDVGGGVGTILAAVLVDHPEMRGVLLDLPTVAATAQRYLDECGVADRCEVVAGDFLTDVPGKADLYLLSSIVHNWPDETAVEILRAVRNAMGEDSRLLLLDILQPDVPERPHLAFDLDIRMLSLFGQGHERPRTEYFALLREAGFRVVNDTELSMGATLVEAAPAG</sequence>
<dbReference type="SUPFAM" id="SSF46785">
    <property type="entry name" value="Winged helix' DNA-binding domain"/>
    <property type="match status" value="1"/>
</dbReference>
<dbReference type="InterPro" id="IPR029063">
    <property type="entry name" value="SAM-dependent_MTases_sf"/>
</dbReference>
<dbReference type="Gene3D" id="1.10.10.10">
    <property type="entry name" value="Winged helix-like DNA-binding domain superfamily/Winged helix DNA-binding domain"/>
    <property type="match status" value="1"/>
</dbReference>
<dbReference type="OrthoDB" id="4145676at2"/>
<dbReference type="PIRSF" id="PIRSF005739">
    <property type="entry name" value="O-mtase"/>
    <property type="match status" value="1"/>
</dbReference>
<feature type="active site" description="Proton acceptor" evidence="4">
    <location>
        <position position="253"/>
    </location>
</feature>
<dbReference type="GO" id="GO:0046983">
    <property type="term" value="F:protein dimerization activity"/>
    <property type="evidence" value="ECO:0007669"/>
    <property type="project" value="InterPro"/>
</dbReference>
<evidence type="ECO:0000259" key="5">
    <source>
        <dbReference type="Pfam" id="PF00891"/>
    </source>
</evidence>
<organism evidence="7 8">
    <name type="scientific">Thermomonospora umbrina</name>
    <dbReference type="NCBI Taxonomy" id="111806"/>
    <lineage>
        <taxon>Bacteria</taxon>
        <taxon>Bacillati</taxon>
        <taxon>Actinomycetota</taxon>
        <taxon>Actinomycetes</taxon>
        <taxon>Streptosporangiales</taxon>
        <taxon>Thermomonosporaceae</taxon>
        <taxon>Thermomonospora</taxon>
    </lineage>
</organism>
<accession>A0A3D9STB1</accession>
<comment type="caution">
    <text evidence="7">The sequence shown here is derived from an EMBL/GenBank/DDBJ whole genome shotgun (WGS) entry which is preliminary data.</text>
</comment>
<dbReference type="Gene3D" id="3.40.50.150">
    <property type="entry name" value="Vaccinia Virus protein VP39"/>
    <property type="match status" value="1"/>
</dbReference>
<dbReference type="InterPro" id="IPR012967">
    <property type="entry name" value="COMT_dimerisation"/>
</dbReference>
<dbReference type="InterPro" id="IPR016461">
    <property type="entry name" value="COMT-like"/>
</dbReference>
<dbReference type="PROSITE" id="PS51683">
    <property type="entry name" value="SAM_OMT_II"/>
    <property type="match status" value="1"/>
</dbReference>
<evidence type="ECO:0000256" key="2">
    <source>
        <dbReference type="ARBA" id="ARBA00022679"/>
    </source>
</evidence>
<dbReference type="AlphaFoldDB" id="A0A3D9STB1"/>
<reference evidence="7 8" key="1">
    <citation type="submission" date="2018-08" db="EMBL/GenBank/DDBJ databases">
        <title>Sequencing the genomes of 1000 actinobacteria strains.</title>
        <authorList>
            <person name="Klenk H.-P."/>
        </authorList>
    </citation>
    <scope>NUCLEOTIDE SEQUENCE [LARGE SCALE GENOMIC DNA]</scope>
    <source>
        <strain evidence="7 8">DSM 43927</strain>
    </source>
</reference>
<evidence type="ECO:0000256" key="1">
    <source>
        <dbReference type="ARBA" id="ARBA00022603"/>
    </source>
</evidence>
<dbReference type="PANTHER" id="PTHR43712:SF2">
    <property type="entry name" value="O-METHYLTRANSFERASE CICE"/>
    <property type="match status" value="1"/>
</dbReference>
<dbReference type="Gene3D" id="1.10.287.1350">
    <property type="match status" value="1"/>
</dbReference>
<keyword evidence="3" id="KW-0949">S-adenosyl-L-methionine</keyword>
<evidence type="ECO:0000259" key="6">
    <source>
        <dbReference type="Pfam" id="PF08100"/>
    </source>
</evidence>
<evidence type="ECO:0000313" key="8">
    <source>
        <dbReference type="Proteomes" id="UP000256661"/>
    </source>
</evidence>
<dbReference type="SUPFAM" id="SSF53335">
    <property type="entry name" value="S-adenosyl-L-methionine-dependent methyltransferases"/>
    <property type="match status" value="1"/>
</dbReference>
<dbReference type="Pfam" id="PF00891">
    <property type="entry name" value="Methyltransf_2"/>
    <property type="match status" value="1"/>
</dbReference>
<proteinExistence type="predicted"/>
<protein>
    <submittedName>
        <fullName evidence="7">Hydroxyneurosporene-O-methyltransferase</fullName>
    </submittedName>
</protein>
<evidence type="ECO:0000256" key="4">
    <source>
        <dbReference type="PIRSR" id="PIRSR005739-1"/>
    </source>
</evidence>
<gene>
    <name evidence="7" type="ORF">DFJ69_3194</name>
</gene>
<dbReference type="RefSeq" id="WP_116023171.1">
    <property type="nucleotide sequence ID" value="NZ_QTTT01000001.1"/>
</dbReference>
<dbReference type="InterPro" id="IPR036390">
    <property type="entry name" value="WH_DNA-bd_sf"/>
</dbReference>
<keyword evidence="1 7" id="KW-0489">Methyltransferase</keyword>
<feature type="domain" description="O-methyltransferase dimerisation" evidence="6">
    <location>
        <begin position="19"/>
        <end position="94"/>
    </location>
</feature>
<dbReference type="GO" id="GO:0032259">
    <property type="term" value="P:methylation"/>
    <property type="evidence" value="ECO:0007669"/>
    <property type="project" value="UniProtKB-KW"/>
</dbReference>
<dbReference type="CDD" id="cd02440">
    <property type="entry name" value="AdoMet_MTases"/>
    <property type="match status" value="1"/>
</dbReference>
<keyword evidence="2 7" id="KW-0808">Transferase</keyword>
<dbReference type="InterPro" id="IPR036388">
    <property type="entry name" value="WH-like_DNA-bd_sf"/>
</dbReference>
<dbReference type="Pfam" id="PF08100">
    <property type="entry name" value="Dimerisation"/>
    <property type="match status" value="1"/>
</dbReference>
<dbReference type="GO" id="GO:0008171">
    <property type="term" value="F:O-methyltransferase activity"/>
    <property type="evidence" value="ECO:0007669"/>
    <property type="project" value="InterPro"/>
</dbReference>
<dbReference type="PANTHER" id="PTHR43712">
    <property type="entry name" value="PUTATIVE (AFU_ORTHOLOGUE AFUA_4G14580)-RELATED"/>
    <property type="match status" value="1"/>
</dbReference>
<keyword evidence="8" id="KW-1185">Reference proteome</keyword>
<evidence type="ECO:0000313" key="7">
    <source>
        <dbReference type="EMBL" id="REE97720.1"/>
    </source>
</evidence>
<name>A0A3D9STB1_9ACTN</name>
<dbReference type="EMBL" id="QTTT01000001">
    <property type="protein sequence ID" value="REE97720.1"/>
    <property type="molecule type" value="Genomic_DNA"/>
</dbReference>
<feature type="domain" description="O-methyltransferase C-terminal" evidence="5">
    <location>
        <begin position="121"/>
        <end position="326"/>
    </location>
</feature>
<dbReference type="InterPro" id="IPR001077">
    <property type="entry name" value="COMT_C"/>
</dbReference>